<dbReference type="InterPro" id="IPR050571">
    <property type="entry name" value="Class-IV_PLP-Dep_Aminotrnsfr"/>
</dbReference>
<dbReference type="PROSITE" id="PS00770">
    <property type="entry name" value="AA_TRANSFER_CLASS_4"/>
    <property type="match status" value="1"/>
</dbReference>
<evidence type="ECO:0000256" key="8">
    <source>
        <dbReference type="ARBA" id="ARBA00035676"/>
    </source>
</evidence>
<dbReference type="SUPFAM" id="SSF56752">
    <property type="entry name" value="D-aminoacid aminotransferase-like PLP-dependent enzymes"/>
    <property type="match status" value="1"/>
</dbReference>
<keyword evidence="6 10" id="KW-0456">Lyase</keyword>
<evidence type="ECO:0000256" key="1">
    <source>
        <dbReference type="ARBA" id="ARBA00001933"/>
    </source>
</evidence>
<dbReference type="GO" id="GO:0030170">
    <property type="term" value="F:pyridoxal phosphate binding"/>
    <property type="evidence" value="ECO:0007669"/>
    <property type="project" value="InterPro"/>
</dbReference>
<name>A0A1J5QR62_9ZZZZ</name>
<dbReference type="GO" id="GO:0008153">
    <property type="term" value="P:4-aminobenzoate biosynthetic process"/>
    <property type="evidence" value="ECO:0007669"/>
    <property type="project" value="TreeGrafter"/>
</dbReference>
<comment type="similarity">
    <text evidence="2">Belongs to the class-IV pyridoxal-phosphate-dependent aminotransferase family.</text>
</comment>
<evidence type="ECO:0000256" key="5">
    <source>
        <dbReference type="ARBA" id="ARBA00022909"/>
    </source>
</evidence>
<sequence>MQNQFLINGRREACLTPLDRGLAYGDGVFRTFLLRRGAVHCWTQHYRRLSDDCNALGIVCPPAGVLLADVASLCDPVEQAVLKFIVTRGEGARGYAVAALSQPNRVLIKSALPVYPDQHFNEGVRLHPCQLRLARQPRLAGIKHLNRLENVLARMEWVDTQIADGLLLDSEGLVVECTMSNLFIRRGKTLVTPDLSRCGVAGVTRQRIIDSGSELGYTVKIADFDLSALLAADEVIICNSLYGAWQVRALHDTVWPAGALASTLRNRLEQDDAPVA</sequence>
<evidence type="ECO:0000256" key="9">
    <source>
        <dbReference type="ARBA" id="ARBA00049529"/>
    </source>
</evidence>
<dbReference type="InterPro" id="IPR043131">
    <property type="entry name" value="BCAT-like_N"/>
</dbReference>
<dbReference type="Gene3D" id="3.20.10.10">
    <property type="entry name" value="D-amino Acid Aminotransferase, subunit A, domain 2"/>
    <property type="match status" value="1"/>
</dbReference>
<dbReference type="InterPro" id="IPR001544">
    <property type="entry name" value="Aminotrans_IV"/>
</dbReference>
<evidence type="ECO:0000256" key="2">
    <source>
        <dbReference type="ARBA" id="ARBA00009320"/>
    </source>
</evidence>
<comment type="caution">
    <text evidence="10">The sequence shown here is derived from an EMBL/GenBank/DDBJ whole genome shotgun (WGS) entry which is preliminary data.</text>
</comment>
<dbReference type="GO" id="GO:0046656">
    <property type="term" value="P:folic acid biosynthetic process"/>
    <property type="evidence" value="ECO:0007669"/>
    <property type="project" value="UniProtKB-KW"/>
</dbReference>
<proteinExistence type="inferred from homology"/>
<dbReference type="NCBIfam" id="TIGR03461">
    <property type="entry name" value="pabC_Proteo"/>
    <property type="match status" value="1"/>
</dbReference>
<accession>A0A1J5QR62</accession>
<evidence type="ECO:0000256" key="6">
    <source>
        <dbReference type="ARBA" id="ARBA00023239"/>
    </source>
</evidence>
<dbReference type="PANTHER" id="PTHR42743:SF2">
    <property type="entry name" value="AMINODEOXYCHORISMATE LYASE"/>
    <property type="match status" value="1"/>
</dbReference>
<comment type="pathway">
    <text evidence="7">Cofactor biosynthesis; tetrahydrofolate biosynthesis; 4-aminobenzoate from chorismate: step 2/2.</text>
</comment>
<comment type="catalytic activity">
    <reaction evidence="9">
        <text>4-amino-4-deoxychorismate = 4-aminobenzoate + pyruvate + H(+)</text>
        <dbReference type="Rhea" id="RHEA:16201"/>
        <dbReference type="ChEBI" id="CHEBI:15361"/>
        <dbReference type="ChEBI" id="CHEBI:15378"/>
        <dbReference type="ChEBI" id="CHEBI:17836"/>
        <dbReference type="ChEBI" id="CHEBI:58406"/>
        <dbReference type="EC" id="4.1.3.38"/>
    </reaction>
</comment>
<dbReference type="GO" id="GO:0008696">
    <property type="term" value="F:4-amino-4-deoxychorismate lyase activity"/>
    <property type="evidence" value="ECO:0007669"/>
    <property type="project" value="UniProtKB-EC"/>
</dbReference>
<dbReference type="EMBL" id="MLJW01000500">
    <property type="protein sequence ID" value="OIQ86105.1"/>
    <property type="molecule type" value="Genomic_DNA"/>
</dbReference>
<dbReference type="FunFam" id="3.20.10.10:FF:000002">
    <property type="entry name" value="D-alanine aminotransferase"/>
    <property type="match status" value="1"/>
</dbReference>
<dbReference type="InterPro" id="IPR018300">
    <property type="entry name" value="Aminotrans_IV_CS"/>
</dbReference>
<dbReference type="Pfam" id="PF01063">
    <property type="entry name" value="Aminotran_4"/>
    <property type="match status" value="1"/>
</dbReference>
<dbReference type="InterPro" id="IPR036038">
    <property type="entry name" value="Aminotransferase-like"/>
</dbReference>
<dbReference type="AlphaFoldDB" id="A0A1J5QR62"/>
<dbReference type="InterPro" id="IPR017824">
    <property type="entry name" value="Aminodeoxychorismate_lyase_IV"/>
</dbReference>
<evidence type="ECO:0000313" key="10">
    <source>
        <dbReference type="EMBL" id="OIQ86105.1"/>
    </source>
</evidence>
<dbReference type="EC" id="4.1.3.38" evidence="8"/>
<comment type="cofactor">
    <cofactor evidence="1">
        <name>pyridoxal 5'-phosphate</name>
        <dbReference type="ChEBI" id="CHEBI:597326"/>
    </cofactor>
</comment>
<comment type="subunit">
    <text evidence="3">Homodimer.</text>
</comment>
<dbReference type="NCBIfam" id="NF004761">
    <property type="entry name" value="PRK06092.1"/>
    <property type="match status" value="1"/>
</dbReference>
<evidence type="ECO:0000256" key="7">
    <source>
        <dbReference type="ARBA" id="ARBA00035633"/>
    </source>
</evidence>
<organism evidence="10">
    <name type="scientific">mine drainage metagenome</name>
    <dbReference type="NCBI Taxonomy" id="410659"/>
    <lineage>
        <taxon>unclassified sequences</taxon>
        <taxon>metagenomes</taxon>
        <taxon>ecological metagenomes</taxon>
    </lineage>
</organism>
<evidence type="ECO:0000256" key="4">
    <source>
        <dbReference type="ARBA" id="ARBA00022898"/>
    </source>
</evidence>
<dbReference type="GO" id="GO:0005829">
    <property type="term" value="C:cytosol"/>
    <property type="evidence" value="ECO:0007669"/>
    <property type="project" value="TreeGrafter"/>
</dbReference>
<keyword evidence="5" id="KW-0289">Folate biosynthesis</keyword>
<reference evidence="10" key="1">
    <citation type="submission" date="2016-10" db="EMBL/GenBank/DDBJ databases">
        <title>Sequence of Gallionella enrichment culture.</title>
        <authorList>
            <person name="Poehlein A."/>
            <person name="Muehling M."/>
            <person name="Daniel R."/>
        </authorList>
    </citation>
    <scope>NUCLEOTIDE SEQUENCE</scope>
</reference>
<keyword evidence="4" id="KW-0663">Pyridoxal phosphate</keyword>
<dbReference type="Gene3D" id="3.30.470.10">
    <property type="match status" value="1"/>
</dbReference>
<evidence type="ECO:0000256" key="3">
    <source>
        <dbReference type="ARBA" id="ARBA00011738"/>
    </source>
</evidence>
<protein>
    <recommendedName>
        <fullName evidence="8">aminodeoxychorismate lyase</fullName>
        <ecNumber evidence="8">4.1.3.38</ecNumber>
    </recommendedName>
</protein>
<dbReference type="InterPro" id="IPR043132">
    <property type="entry name" value="BCAT-like_C"/>
</dbReference>
<dbReference type="CDD" id="cd01559">
    <property type="entry name" value="ADCL_like"/>
    <property type="match status" value="1"/>
</dbReference>
<gene>
    <name evidence="10" type="primary">pabC_5</name>
    <name evidence="10" type="ORF">GALL_320450</name>
</gene>
<dbReference type="PANTHER" id="PTHR42743">
    <property type="entry name" value="AMINO-ACID AMINOTRANSFERASE"/>
    <property type="match status" value="1"/>
</dbReference>